<gene>
    <name evidence="4" type="ORF">COB13_12520</name>
</gene>
<dbReference type="InterPro" id="IPR002104">
    <property type="entry name" value="Integrase_catalytic"/>
</dbReference>
<reference evidence="4" key="2">
    <citation type="journal article" date="2018" name="ISME J.">
        <title>A dynamic microbial community with high functional redundancy inhabits the cold, oxic subseafloor aquifer.</title>
        <authorList>
            <person name="Tully B.J."/>
            <person name="Wheat C.G."/>
            <person name="Glazer B.T."/>
            <person name="Huber J.A."/>
        </authorList>
    </citation>
    <scope>NUCLEOTIDE SEQUENCE</scope>
    <source>
        <strain evidence="4">NORP83</strain>
    </source>
</reference>
<evidence type="ECO:0000313" key="4">
    <source>
        <dbReference type="EMBL" id="PCI98908.1"/>
    </source>
</evidence>
<feature type="domain" description="Tyr recombinase" evidence="2">
    <location>
        <begin position="281"/>
        <end position="417"/>
    </location>
</feature>
<protein>
    <submittedName>
        <fullName evidence="4">Uncharacterized protein</fullName>
    </submittedName>
</protein>
<evidence type="ECO:0000259" key="2">
    <source>
        <dbReference type="Pfam" id="PF00589"/>
    </source>
</evidence>
<evidence type="ECO:0000256" key="1">
    <source>
        <dbReference type="ARBA" id="ARBA00023172"/>
    </source>
</evidence>
<dbReference type="GO" id="GO:0006310">
    <property type="term" value="P:DNA recombination"/>
    <property type="evidence" value="ECO:0007669"/>
    <property type="project" value="UniProtKB-KW"/>
</dbReference>
<sequence length="447" mass="51758">MSDGDKYIIKRNKIYWYQRKIPTKLQAILEKQFHRQSLKTQDISLAQKRRDIIASADDDYWHGLMNGCDPVSANKAYDKILARAQALNIYYHSADRIADDFSDKDLLHRIEILGQGDLVNSPIVFSAVTGSTDKPRHRISEVLTIYIDKIKAVELKENYNEQQLRHWKSSRNRAVQTFIEICGDIGVDEIERHHARRIYEHFRERILSKDKAIKISAGAANRQIGDLHVLLNEYAKFYLNDDYLNPFRGLRFKDLKRISRPPLPSDWIKEFVSTPALTAGLNLDARVIIWAMIETGMRHIEICNILPENIKIDADIPHVVIEPREGYRLKTYGSERVVPLVGVSLRAFGHIKQNGNRYTGKSDYFSATANKFLRYNKLFPTDAHKLYSLRHSFKDRLIEHGVNEEVIDLLMGHTKKSYKYGDGGSLEYKAKFLNAIKYEFDVEIFNG</sequence>
<dbReference type="Pfam" id="PF20172">
    <property type="entry name" value="DUF6538"/>
    <property type="match status" value="1"/>
</dbReference>
<dbReference type="EMBL" id="NVUS01000018">
    <property type="protein sequence ID" value="PCI98908.1"/>
    <property type="molecule type" value="Genomic_DNA"/>
</dbReference>
<dbReference type="GO" id="GO:0015074">
    <property type="term" value="P:DNA integration"/>
    <property type="evidence" value="ECO:0007669"/>
    <property type="project" value="InterPro"/>
</dbReference>
<dbReference type="AlphaFoldDB" id="A0A2A4YVN2"/>
<keyword evidence="1" id="KW-0233">DNA recombination</keyword>
<dbReference type="SUPFAM" id="SSF56349">
    <property type="entry name" value="DNA breaking-rejoining enzymes"/>
    <property type="match status" value="1"/>
</dbReference>
<dbReference type="InterPro" id="IPR011010">
    <property type="entry name" value="DNA_brk_join_enz"/>
</dbReference>
<dbReference type="GO" id="GO:0003677">
    <property type="term" value="F:DNA binding"/>
    <property type="evidence" value="ECO:0007669"/>
    <property type="project" value="InterPro"/>
</dbReference>
<evidence type="ECO:0000259" key="3">
    <source>
        <dbReference type="Pfam" id="PF20172"/>
    </source>
</evidence>
<dbReference type="Gene3D" id="1.10.443.10">
    <property type="entry name" value="Intergrase catalytic core"/>
    <property type="match status" value="1"/>
</dbReference>
<feature type="domain" description="DUF6538" evidence="3">
    <location>
        <begin position="7"/>
        <end position="64"/>
    </location>
</feature>
<organism evidence="4">
    <name type="scientific">OCS116 cluster bacterium</name>
    <dbReference type="NCBI Taxonomy" id="2030921"/>
    <lineage>
        <taxon>Bacteria</taxon>
        <taxon>Pseudomonadati</taxon>
        <taxon>Pseudomonadota</taxon>
        <taxon>Alphaproteobacteria</taxon>
        <taxon>OCS116 cluster</taxon>
    </lineage>
</organism>
<reference key="1">
    <citation type="submission" date="2017-08" db="EMBL/GenBank/DDBJ databases">
        <title>A dynamic microbial community with high functional redundancy inhabits the cold, oxic subseafloor aquifer.</title>
        <authorList>
            <person name="Tully B.J."/>
            <person name="Wheat C.G."/>
            <person name="Glazer B.T."/>
            <person name="Huber J.A."/>
        </authorList>
    </citation>
    <scope>NUCLEOTIDE SEQUENCE [LARGE SCALE GENOMIC DNA]</scope>
</reference>
<proteinExistence type="predicted"/>
<dbReference type="Pfam" id="PF00589">
    <property type="entry name" value="Phage_integrase"/>
    <property type="match status" value="1"/>
</dbReference>
<accession>A0A2A4YVN2</accession>
<comment type="caution">
    <text evidence="4">The sequence shown here is derived from an EMBL/GenBank/DDBJ whole genome shotgun (WGS) entry which is preliminary data.</text>
</comment>
<dbReference type="InterPro" id="IPR046668">
    <property type="entry name" value="DUF6538"/>
</dbReference>
<dbReference type="InterPro" id="IPR013762">
    <property type="entry name" value="Integrase-like_cat_sf"/>
</dbReference>
<name>A0A2A4YVN2_9PROT</name>